<reference evidence="5" key="2">
    <citation type="submission" date="2020-04" db="EMBL/GenBank/DDBJ databases">
        <authorList>
            <consortium name="NCBI Genome Project"/>
        </authorList>
    </citation>
    <scope>NUCLEOTIDE SEQUENCE</scope>
    <source>
        <strain evidence="5">CBS 781.70</strain>
    </source>
</reference>
<dbReference type="Pfam" id="PF01467">
    <property type="entry name" value="CTP_transf_like"/>
    <property type="match status" value="1"/>
</dbReference>
<accession>A0A6G1FUA2</accession>
<evidence type="ECO:0000259" key="2">
    <source>
        <dbReference type="Pfam" id="PF01467"/>
    </source>
</evidence>
<reference evidence="3 5" key="1">
    <citation type="submission" date="2020-01" db="EMBL/GenBank/DDBJ databases">
        <authorList>
            <consortium name="DOE Joint Genome Institute"/>
            <person name="Haridas S."/>
            <person name="Albert R."/>
            <person name="Binder M."/>
            <person name="Bloem J."/>
            <person name="Labutti K."/>
            <person name="Salamov A."/>
            <person name="Andreopoulos B."/>
            <person name="Baker S.E."/>
            <person name="Barry K."/>
            <person name="Bills G."/>
            <person name="Bluhm B.H."/>
            <person name="Cannon C."/>
            <person name="Castanera R."/>
            <person name="Culley D.E."/>
            <person name="Daum C."/>
            <person name="Ezra D."/>
            <person name="Gonzalez J.B."/>
            <person name="Henrissat B."/>
            <person name="Kuo A."/>
            <person name="Liang C."/>
            <person name="Lipzen A."/>
            <person name="Lutzoni F."/>
            <person name="Magnuson J."/>
            <person name="Mondo S."/>
            <person name="Nolan M."/>
            <person name="Ohm R."/>
            <person name="Pangilinan J."/>
            <person name="Park H.-J."/>
            <person name="Ramirez L."/>
            <person name="Alfaro M."/>
            <person name="Sun H."/>
            <person name="Tritt A."/>
            <person name="Yoshinaga Y."/>
            <person name="Zwiers L.-H."/>
            <person name="Turgeon B.G."/>
            <person name="Goodwin S.B."/>
            <person name="Spatafora J.W."/>
            <person name="Crous P.W."/>
            <person name="Grigoriev I.V."/>
        </authorList>
    </citation>
    <scope>NUCLEOTIDE SEQUENCE</scope>
    <source>
        <strain evidence="3 5">CBS 781.70</strain>
    </source>
</reference>
<dbReference type="OrthoDB" id="3558741at2759"/>
<dbReference type="Proteomes" id="UP000504638">
    <property type="component" value="Unplaced"/>
</dbReference>
<dbReference type="EMBL" id="ML975173">
    <property type="protein sequence ID" value="KAF1809354.1"/>
    <property type="molecule type" value="Genomic_DNA"/>
</dbReference>
<evidence type="ECO:0000313" key="5">
    <source>
        <dbReference type="RefSeq" id="XP_033530985.1"/>
    </source>
</evidence>
<keyword evidence="4" id="KW-1185">Reference proteome</keyword>
<sequence>MAIIDENPRTLRDYVDNASYGTLMDFQHDAIPALERGRFNCILRFPGSFNPPHLGHLELLNRCFEVGKACFNVVGAFIELRPDHEVARKLAHYRQTGVIAEADRVLLWRAHPEFPPWAFVVGSNSSPVWYRDLANGLSADGFAYRWLSIRGPDCLEYGEARGLKLYHDTLVSNVARESNFVLPVGLRKIAGYGEWEALTWKDTSLGDLPRMVRELQDSIGDISHLRRAVKVCHPIKQGRGVIYYVRPAYKLGTISSTMVREVMIKHAGDELIRELRKITLSPKMLLSFHHLFSSLPSKRVAVLRNGNNLATEDEDINMEDGTPDLARLQRLVEEAHLRNEQNLAKQGKASKTSVCLGWRKERSTSQSKTLGKTRTNGISKSKQHRAKIPEPKSDSELLSGL</sequence>
<dbReference type="SUPFAM" id="SSF52374">
    <property type="entry name" value="Nucleotidylyl transferase"/>
    <property type="match status" value="1"/>
</dbReference>
<evidence type="ECO:0000256" key="1">
    <source>
        <dbReference type="SAM" id="MobiDB-lite"/>
    </source>
</evidence>
<dbReference type="AlphaFoldDB" id="A0A6G1FUA2"/>
<evidence type="ECO:0000313" key="3">
    <source>
        <dbReference type="EMBL" id="KAF1809354.1"/>
    </source>
</evidence>
<feature type="compositionally biased region" description="Polar residues" evidence="1">
    <location>
        <begin position="364"/>
        <end position="380"/>
    </location>
</feature>
<protein>
    <recommendedName>
        <fullName evidence="2">Cytidyltransferase-like domain-containing protein</fullName>
    </recommendedName>
</protein>
<dbReference type="Gene3D" id="3.40.50.620">
    <property type="entry name" value="HUPs"/>
    <property type="match status" value="1"/>
</dbReference>
<dbReference type="InterPro" id="IPR014729">
    <property type="entry name" value="Rossmann-like_a/b/a_fold"/>
</dbReference>
<feature type="domain" description="Cytidyltransferase-like" evidence="2">
    <location>
        <begin position="45"/>
        <end position="73"/>
    </location>
</feature>
<gene>
    <name evidence="3 5" type="ORF">P152DRAFT_484674</name>
</gene>
<feature type="non-terminal residue" evidence="3">
    <location>
        <position position="1"/>
    </location>
</feature>
<dbReference type="InterPro" id="IPR004821">
    <property type="entry name" value="Cyt_trans-like"/>
</dbReference>
<feature type="region of interest" description="Disordered" evidence="1">
    <location>
        <begin position="354"/>
        <end position="401"/>
    </location>
</feature>
<name>A0A6G1FUA2_9PEZI</name>
<dbReference type="GO" id="GO:0003824">
    <property type="term" value="F:catalytic activity"/>
    <property type="evidence" value="ECO:0007669"/>
    <property type="project" value="InterPro"/>
</dbReference>
<reference evidence="5" key="3">
    <citation type="submission" date="2025-04" db="UniProtKB">
        <authorList>
            <consortium name="RefSeq"/>
        </authorList>
    </citation>
    <scope>IDENTIFICATION</scope>
    <source>
        <strain evidence="5">CBS 781.70</strain>
    </source>
</reference>
<proteinExistence type="predicted"/>
<evidence type="ECO:0000313" key="4">
    <source>
        <dbReference type="Proteomes" id="UP000504638"/>
    </source>
</evidence>
<dbReference type="RefSeq" id="XP_033530985.1">
    <property type="nucleotide sequence ID" value="XM_033682019.1"/>
</dbReference>
<organism evidence="3">
    <name type="scientific">Eremomyces bilateralis CBS 781.70</name>
    <dbReference type="NCBI Taxonomy" id="1392243"/>
    <lineage>
        <taxon>Eukaryota</taxon>
        <taxon>Fungi</taxon>
        <taxon>Dikarya</taxon>
        <taxon>Ascomycota</taxon>
        <taxon>Pezizomycotina</taxon>
        <taxon>Dothideomycetes</taxon>
        <taxon>Dothideomycetes incertae sedis</taxon>
        <taxon>Eremomycetales</taxon>
        <taxon>Eremomycetaceae</taxon>
        <taxon>Eremomyces</taxon>
    </lineage>
</organism>
<dbReference type="GeneID" id="54422589"/>